<sequence>MFCGRKASECTIEKWLLFLGTYNEAIGVPFTIQFNLGDNHIRNKKLMVPPKTKPYKCSDYVGEYGDRCTCSDCPAVCENLTPFPRLADNSCKIAAMDCSAAMSITAIGIIGFAVIIIIVFYYVLGKTSDTDSTMNDFKPTPIPMIQNSIGSVDQIASSIEDFLESMSYQFGIICARNPYIVLMFGLMVALFCSSGLLFVRFTTDPVELWSSPGSKAREEKAFFDNNFGPFYRVEQVIVYPKNQKFIKHPNVTNSIGNGYYGPAFNKEFLKEAFRLQLEISNLQGKVNGNVTVTLNDVCYKPMKSTTNAGTKCALMSIFNYFQNNLTLLDKEVEEEFDFYPKDYLNHIFDCVKNPFTMQSTLQLPCFADFGGPIQPYVVLGDFNSTNNYETSKGLVITYLLKNYNEDENNEYSKIWEKEFLRYLKEFYSPTMSISFMAERSIQDEIVRESKADAYTVLCSYVFMFIYVSITLGQFRFSGDNLLSLLIHSKFLLGFAGVLIVALSITSSIGVYAFYGIPASMIILEVQPFLVLAVGVDNIFLFVQTYQRLTPEQLTEPLEVRIAKISKEIIPSMILSSLSEVFCFSFGALSKMPAVKVFSLYAALALFFDFFLQITCFLSLFVIDLKREISGIPEIFCCIKIESEPPKAEGFLHKFFTKYYSKFLLKKFTRGLVIIVFLGWLGTSLAFVDRIKLGLDRKMAVPKDSYVFTHFENMDRFLSVGPPVYFVIKSNVDFSRPDMQNKICTGPGCQKDSLTNQISYAAAWPQNSYIANPGPRSDLFYEYIHDFLEDNPTEKCALGGHAAYSSAVKTTKSGRISASYFMSHHTVLKTSDDFIDAMATARKIADNITKMMNTDLDAHGTVEVFPYSVFYVFYENYEEIVLNAILQLISCVFGIFIVSTILMGLDPWSAMIMVVTITCIIMNLIGLMYFWNIDFNAISVVNLVMSVGISVEFCAHIIRAFSKSTKRTRLERAQESISIVGPSVFTGITMTKFGGICILAFAHSQIFQVYYFRMFFGIVIIGAAHGLIFLPVLLSFIGPPVNLRRLGRDENQLCYNSDIDNQYSKHFLQEKLNRNLMVSHLYS</sequence>
<protein>
    <submittedName>
        <fullName evidence="2">SSD domain-containing protein</fullName>
    </submittedName>
</protein>
<reference evidence="2" key="1">
    <citation type="submission" date="2016-11" db="UniProtKB">
        <authorList>
            <consortium name="WormBaseParasite"/>
        </authorList>
    </citation>
    <scope>IDENTIFICATION</scope>
    <source>
        <strain evidence="2">KR3021</strain>
    </source>
</reference>
<dbReference type="WBParaSite" id="RSKR_0001181600.1">
    <property type="protein sequence ID" value="RSKR_0001181600.1"/>
    <property type="gene ID" value="RSKR_0001181600"/>
</dbReference>
<dbReference type="Proteomes" id="UP000095286">
    <property type="component" value="Unplaced"/>
</dbReference>
<name>A0AC35UI19_9BILA</name>
<organism evidence="1 2">
    <name type="scientific">Rhabditophanes sp. KR3021</name>
    <dbReference type="NCBI Taxonomy" id="114890"/>
    <lineage>
        <taxon>Eukaryota</taxon>
        <taxon>Metazoa</taxon>
        <taxon>Ecdysozoa</taxon>
        <taxon>Nematoda</taxon>
        <taxon>Chromadorea</taxon>
        <taxon>Rhabditida</taxon>
        <taxon>Tylenchina</taxon>
        <taxon>Panagrolaimomorpha</taxon>
        <taxon>Strongyloidoidea</taxon>
        <taxon>Alloionematidae</taxon>
        <taxon>Rhabditophanes</taxon>
    </lineage>
</organism>
<evidence type="ECO:0000313" key="1">
    <source>
        <dbReference type="Proteomes" id="UP000095286"/>
    </source>
</evidence>
<accession>A0AC35UI19</accession>
<evidence type="ECO:0000313" key="2">
    <source>
        <dbReference type="WBParaSite" id="RSKR_0001181600.1"/>
    </source>
</evidence>
<proteinExistence type="predicted"/>